<comment type="similarity">
    <text evidence="2">Belongs to the FLZ family.</text>
</comment>
<evidence type="ECO:0000313" key="9">
    <source>
        <dbReference type="Proteomes" id="UP000504607"/>
    </source>
</evidence>
<dbReference type="InterPro" id="IPR007650">
    <property type="entry name" value="Zf-FLZ_dom"/>
</dbReference>
<dbReference type="Pfam" id="PF04570">
    <property type="entry name" value="zf-FLZ"/>
    <property type="match status" value="1"/>
</dbReference>
<proteinExistence type="inferred from homology"/>
<sequence length="199" mass="21277">MAGLSVLLEAQKNFPKNTQILRKTSILRNFSLSSIPLPISPPSPSFPTSPFLEFCYLCRKRLQEGKDIYMYRGDRAFCSVECRCKQIFMDEESGRRDNCSLAASASAAAAAGGKLAECPICLAEFAAGDEIRILPHCGHGFHVACVDTWLASHSSCPSCRQILVVPTPSRCPRCGATSAASTAAAEGGAKAGENGEFLP</sequence>
<dbReference type="PROSITE" id="PS50089">
    <property type="entry name" value="ZF_RING_2"/>
    <property type="match status" value="1"/>
</dbReference>
<dbReference type="KEGG" id="egu:105052539"/>
<name>A0A6I9RT43_ELAGV</name>
<dbReference type="AlphaFoldDB" id="A0A6I9RT43"/>
<dbReference type="FunCoup" id="A0A6I9RT43">
    <property type="interactions" value="946"/>
</dbReference>
<dbReference type="InterPro" id="IPR001841">
    <property type="entry name" value="Znf_RING"/>
</dbReference>
<evidence type="ECO:0000256" key="6">
    <source>
        <dbReference type="PROSITE-ProRule" id="PRU01131"/>
    </source>
</evidence>
<dbReference type="GO" id="GO:0008270">
    <property type="term" value="F:zinc ion binding"/>
    <property type="evidence" value="ECO:0007669"/>
    <property type="project" value="UniProtKB-KW"/>
</dbReference>
<dbReference type="SMART" id="SM00184">
    <property type="entry name" value="RING"/>
    <property type="match status" value="1"/>
</dbReference>
<dbReference type="RefSeq" id="XP_010931679.1">
    <property type="nucleotide sequence ID" value="XM_010933377.3"/>
</dbReference>
<evidence type="ECO:0000256" key="4">
    <source>
        <dbReference type="ARBA" id="ARBA00022723"/>
    </source>
</evidence>
<dbReference type="PANTHER" id="PTHR33059">
    <property type="entry name" value="FCS-LIKE ZINC FINGER 5"/>
    <property type="match status" value="1"/>
</dbReference>
<dbReference type="PROSITE" id="PS51795">
    <property type="entry name" value="ZF_FLZ"/>
    <property type="match status" value="1"/>
</dbReference>
<dbReference type="InParanoid" id="A0A6I9RT43"/>
<keyword evidence="3" id="KW-0963">Cytoplasm</keyword>
<dbReference type="Pfam" id="PF13639">
    <property type="entry name" value="zf-RING_2"/>
    <property type="match status" value="1"/>
</dbReference>
<dbReference type="InterPro" id="IPR013083">
    <property type="entry name" value="Znf_RING/FYVE/PHD"/>
</dbReference>
<evidence type="ECO:0000256" key="1">
    <source>
        <dbReference type="ARBA" id="ARBA00004496"/>
    </source>
</evidence>
<keyword evidence="4" id="KW-0479">Metal-binding</keyword>
<dbReference type="SUPFAM" id="SSF57850">
    <property type="entry name" value="RING/U-box"/>
    <property type="match status" value="1"/>
</dbReference>
<dbReference type="GeneID" id="105052539"/>
<reference evidence="10" key="1">
    <citation type="submission" date="2025-08" db="UniProtKB">
        <authorList>
            <consortium name="RefSeq"/>
        </authorList>
    </citation>
    <scope>IDENTIFICATION</scope>
</reference>
<feature type="domain" description="FLZ-type" evidence="8">
    <location>
        <begin position="50"/>
        <end position="94"/>
    </location>
</feature>
<comment type="subcellular location">
    <subcellularLocation>
        <location evidence="1">Cytoplasm</location>
    </subcellularLocation>
</comment>
<keyword evidence="5" id="KW-0862">Zinc</keyword>
<keyword evidence="9" id="KW-1185">Reference proteome</keyword>
<dbReference type="OrthoDB" id="8062037at2759"/>
<feature type="zinc finger region" description="FLZ-type" evidence="6">
    <location>
        <begin position="50"/>
        <end position="94"/>
    </location>
</feature>
<gene>
    <name evidence="10" type="primary">LOC105052539</name>
</gene>
<dbReference type="Proteomes" id="UP000504607">
    <property type="component" value="Chromosome 10"/>
</dbReference>
<feature type="domain" description="RING-type" evidence="7">
    <location>
        <begin position="118"/>
        <end position="160"/>
    </location>
</feature>
<evidence type="ECO:0000259" key="7">
    <source>
        <dbReference type="PROSITE" id="PS50089"/>
    </source>
</evidence>
<protein>
    <submittedName>
        <fullName evidence="10">Uncharacterized protein LOC105052539</fullName>
    </submittedName>
</protein>
<dbReference type="PANTHER" id="PTHR33059:SF84">
    <property type="entry name" value="FCS-LIKE ZINC FINGER 15"/>
    <property type="match status" value="1"/>
</dbReference>
<evidence type="ECO:0000256" key="2">
    <source>
        <dbReference type="ARBA" id="ARBA00009374"/>
    </source>
</evidence>
<evidence type="ECO:0000256" key="5">
    <source>
        <dbReference type="PROSITE-ProRule" id="PRU00175"/>
    </source>
</evidence>
<evidence type="ECO:0000256" key="3">
    <source>
        <dbReference type="ARBA" id="ARBA00022490"/>
    </source>
</evidence>
<evidence type="ECO:0000313" key="10">
    <source>
        <dbReference type="RefSeq" id="XP_010931679.1"/>
    </source>
</evidence>
<evidence type="ECO:0000259" key="8">
    <source>
        <dbReference type="PROSITE" id="PS51795"/>
    </source>
</evidence>
<keyword evidence="5" id="KW-0863">Zinc-finger</keyword>
<organism evidence="9 10">
    <name type="scientific">Elaeis guineensis var. tenera</name>
    <name type="common">Oil palm</name>
    <dbReference type="NCBI Taxonomy" id="51953"/>
    <lineage>
        <taxon>Eukaryota</taxon>
        <taxon>Viridiplantae</taxon>
        <taxon>Streptophyta</taxon>
        <taxon>Embryophyta</taxon>
        <taxon>Tracheophyta</taxon>
        <taxon>Spermatophyta</taxon>
        <taxon>Magnoliopsida</taxon>
        <taxon>Liliopsida</taxon>
        <taxon>Arecaceae</taxon>
        <taxon>Arecoideae</taxon>
        <taxon>Cocoseae</taxon>
        <taxon>Elaeidinae</taxon>
        <taxon>Elaeis</taxon>
    </lineage>
</organism>
<dbReference type="GO" id="GO:0005737">
    <property type="term" value="C:cytoplasm"/>
    <property type="evidence" value="ECO:0007669"/>
    <property type="project" value="UniProtKB-SubCell"/>
</dbReference>
<accession>A0A6I9RT43</accession>
<dbReference type="Gene3D" id="3.30.40.10">
    <property type="entry name" value="Zinc/RING finger domain, C3HC4 (zinc finger)"/>
    <property type="match status" value="1"/>
</dbReference>